<keyword evidence="2" id="KW-0560">Oxidoreductase</keyword>
<protein>
    <submittedName>
        <fullName evidence="5">Pyruvate/2-oxoglutarate/acetoin dehydrogenase E1 component</fullName>
    </submittedName>
</protein>
<dbReference type="InterPro" id="IPR029061">
    <property type="entry name" value="THDP-binding"/>
</dbReference>
<dbReference type="SUPFAM" id="SSF52922">
    <property type="entry name" value="TK C-terminal domain-like"/>
    <property type="match status" value="1"/>
</dbReference>
<dbReference type="CDD" id="cd07036">
    <property type="entry name" value="TPP_PYR_E1-PDHc-beta_like"/>
    <property type="match status" value="1"/>
</dbReference>
<keyword evidence="3" id="KW-0786">Thiamine pyrophosphate</keyword>
<dbReference type="SUPFAM" id="SSF52518">
    <property type="entry name" value="Thiamin diphosphate-binding fold (THDP-binding)"/>
    <property type="match status" value="1"/>
</dbReference>
<comment type="caution">
    <text evidence="5">The sequence shown here is derived from an EMBL/GenBank/DDBJ whole genome shotgun (WGS) entry which is preliminary data.</text>
</comment>
<dbReference type="SMART" id="SM00861">
    <property type="entry name" value="Transket_pyr"/>
    <property type="match status" value="1"/>
</dbReference>
<keyword evidence="5" id="KW-0670">Pyruvate</keyword>
<organism evidence="5 6">
    <name type="scientific">Conexibacter arvalis</name>
    <dbReference type="NCBI Taxonomy" id="912552"/>
    <lineage>
        <taxon>Bacteria</taxon>
        <taxon>Bacillati</taxon>
        <taxon>Actinomycetota</taxon>
        <taxon>Thermoleophilia</taxon>
        <taxon>Solirubrobacterales</taxon>
        <taxon>Conexibacteraceae</taxon>
        <taxon>Conexibacter</taxon>
    </lineage>
</organism>
<dbReference type="Pfam" id="PF02779">
    <property type="entry name" value="Transket_pyr"/>
    <property type="match status" value="1"/>
</dbReference>
<accession>A0A840IFU0</accession>
<reference evidence="5 6" key="1">
    <citation type="submission" date="2020-08" db="EMBL/GenBank/DDBJ databases">
        <title>Genomic Encyclopedia of Archaeal and Bacterial Type Strains, Phase II (KMG-II): from individual species to whole genera.</title>
        <authorList>
            <person name="Goeker M."/>
        </authorList>
    </citation>
    <scope>NUCLEOTIDE SEQUENCE [LARGE SCALE GENOMIC DNA]</scope>
    <source>
        <strain evidence="5 6">DSM 23288</strain>
    </source>
</reference>
<evidence type="ECO:0000259" key="4">
    <source>
        <dbReference type="SMART" id="SM00861"/>
    </source>
</evidence>
<sequence length="328" mass="34666">MADKLEFRRAIRDALDEELARDERVVFFGEDVAKPGGVFAATPGLYDAHGEARVFDTPISELAITGAAFGAAVCGLRPVIEIMFADFLPLAMDGMVNQAAKYWYLSNEQAPAPIVVRSAYGAGGRFGAIHSQSPVAWFQNVPGLKIVAPSTPADAKALLKAAIRDDNPVLFLEHKRLYSLKGDAPTEEVTTIGEAKVVRAGGDLTIAAVATSVHHALAAAETLAAKGLEAEVVDLRSLRPLDVPAVVASVTKTNRLLVVEEGPLTGGWAGELVAQVSEHALGELDDVWRLATDDLPTPYSPPLEDDFLPGTEAIVASVRERLGVAAGA</sequence>
<evidence type="ECO:0000256" key="2">
    <source>
        <dbReference type="ARBA" id="ARBA00023002"/>
    </source>
</evidence>
<name>A0A840IFU0_9ACTN</name>
<dbReference type="EMBL" id="JACHNU010000003">
    <property type="protein sequence ID" value="MBB4663205.1"/>
    <property type="molecule type" value="Genomic_DNA"/>
</dbReference>
<evidence type="ECO:0000313" key="6">
    <source>
        <dbReference type="Proteomes" id="UP000585272"/>
    </source>
</evidence>
<dbReference type="Gene3D" id="3.40.50.920">
    <property type="match status" value="1"/>
</dbReference>
<dbReference type="FunFam" id="3.40.50.920:FF:000001">
    <property type="entry name" value="Pyruvate dehydrogenase E1 beta subunit"/>
    <property type="match status" value="1"/>
</dbReference>
<dbReference type="FunFam" id="3.40.50.970:FF:000001">
    <property type="entry name" value="Pyruvate dehydrogenase E1 beta subunit"/>
    <property type="match status" value="1"/>
</dbReference>
<evidence type="ECO:0000256" key="1">
    <source>
        <dbReference type="ARBA" id="ARBA00001964"/>
    </source>
</evidence>
<dbReference type="Pfam" id="PF02780">
    <property type="entry name" value="Transketolase_C"/>
    <property type="match status" value="1"/>
</dbReference>
<dbReference type="PANTHER" id="PTHR43257">
    <property type="entry name" value="PYRUVATE DEHYDROGENASE E1 COMPONENT BETA SUBUNIT"/>
    <property type="match status" value="1"/>
</dbReference>
<dbReference type="AlphaFoldDB" id="A0A840IFU0"/>
<dbReference type="PANTHER" id="PTHR43257:SF2">
    <property type="entry name" value="PYRUVATE DEHYDROGENASE E1 COMPONENT SUBUNIT BETA"/>
    <property type="match status" value="1"/>
</dbReference>
<dbReference type="NCBIfam" id="NF006667">
    <property type="entry name" value="PRK09212.1"/>
    <property type="match status" value="1"/>
</dbReference>
<dbReference type="GO" id="GO:0000287">
    <property type="term" value="F:magnesium ion binding"/>
    <property type="evidence" value="ECO:0007669"/>
    <property type="project" value="UniProtKB-ARBA"/>
</dbReference>
<comment type="cofactor">
    <cofactor evidence="1">
        <name>thiamine diphosphate</name>
        <dbReference type="ChEBI" id="CHEBI:58937"/>
    </cofactor>
</comment>
<feature type="domain" description="Transketolase-like pyrimidine-binding" evidence="4">
    <location>
        <begin position="5"/>
        <end position="180"/>
    </location>
</feature>
<keyword evidence="6" id="KW-1185">Reference proteome</keyword>
<proteinExistence type="predicted"/>
<dbReference type="InterPro" id="IPR033248">
    <property type="entry name" value="Transketolase_C"/>
</dbReference>
<dbReference type="RefSeq" id="WP_183342930.1">
    <property type="nucleotide sequence ID" value="NZ_JACHNU010000003.1"/>
</dbReference>
<gene>
    <name evidence="5" type="ORF">BDZ31_002794</name>
</gene>
<dbReference type="GO" id="GO:0016491">
    <property type="term" value="F:oxidoreductase activity"/>
    <property type="evidence" value="ECO:0007669"/>
    <property type="project" value="UniProtKB-KW"/>
</dbReference>
<dbReference type="InterPro" id="IPR009014">
    <property type="entry name" value="Transketo_C/PFOR_II"/>
</dbReference>
<dbReference type="Gene3D" id="3.40.50.970">
    <property type="match status" value="1"/>
</dbReference>
<dbReference type="InterPro" id="IPR005475">
    <property type="entry name" value="Transketolase-like_Pyr-bd"/>
</dbReference>
<evidence type="ECO:0000313" key="5">
    <source>
        <dbReference type="EMBL" id="MBB4663205.1"/>
    </source>
</evidence>
<evidence type="ECO:0000256" key="3">
    <source>
        <dbReference type="ARBA" id="ARBA00023052"/>
    </source>
</evidence>
<dbReference type="Proteomes" id="UP000585272">
    <property type="component" value="Unassembled WGS sequence"/>
</dbReference>